<reference evidence="3" key="1">
    <citation type="journal article" date="2014" name="Int. J. Syst. Evol. Microbiol.">
        <title>Complete genome sequence of Corynebacterium casei LMG S-19264T (=DSM 44701T), isolated from a smear-ripened cheese.</title>
        <authorList>
            <consortium name="US DOE Joint Genome Institute (JGI-PGF)"/>
            <person name="Walter F."/>
            <person name="Albersmeier A."/>
            <person name="Kalinowski J."/>
            <person name="Ruckert C."/>
        </authorList>
    </citation>
    <scope>NUCLEOTIDE SEQUENCE</scope>
    <source>
        <strain evidence="3">CGMCC 4.7372</strain>
    </source>
</reference>
<evidence type="ECO:0008006" key="5">
    <source>
        <dbReference type="Google" id="ProtNLM"/>
    </source>
</evidence>
<feature type="transmembrane region" description="Helical" evidence="2">
    <location>
        <begin position="227"/>
        <end position="244"/>
    </location>
</feature>
<dbReference type="Pfam" id="PF09913">
    <property type="entry name" value="DUF2142"/>
    <property type="match status" value="1"/>
</dbReference>
<keyword evidence="4" id="KW-1185">Reference proteome</keyword>
<feature type="region of interest" description="Disordered" evidence="1">
    <location>
        <begin position="557"/>
        <end position="617"/>
    </location>
</feature>
<feature type="transmembrane region" description="Helical" evidence="2">
    <location>
        <begin position="505"/>
        <end position="526"/>
    </location>
</feature>
<feature type="transmembrane region" description="Helical" evidence="2">
    <location>
        <begin position="366"/>
        <end position="384"/>
    </location>
</feature>
<reference evidence="3" key="2">
    <citation type="submission" date="2020-09" db="EMBL/GenBank/DDBJ databases">
        <authorList>
            <person name="Sun Q."/>
            <person name="Zhou Y."/>
        </authorList>
    </citation>
    <scope>NUCLEOTIDE SEQUENCE</scope>
    <source>
        <strain evidence="3">CGMCC 4.7372</strain>
    </source>
</reference>
<evidence type="ECO:0000256" key="2">
    <source>
        <dbReference type="SAM" id="Phobius"/>
    </source>
</evidence>
<dbReference type="InterPro" id="IPR018674">
    <property type="entry name" value="DUF2142_membrane"/>
</dbReference>
<accession>A0A8H9HC84</accession>
<gene>
    <name evidence="3" type="ORF">GCM10011612_05620</name>
</gene>
<feature type="region of interest" description="Disordered" evidence="1">
    <location>
        <begin position="1"/>
        <end position="42"/>
    </location>
</feature>
<sequence>MRDREDSPPSAAAAARPNETLDPPDSPERGDSPAATPPSRRTAWLDRPSTRWILGALLALTVLGTGLGWALVSPVGGSPDDDYHLGSIWCPPPVESSGCGTKVINNEVQVYVPETVSQRTSCFSYPDSDGTLLCKGALSDDEYTYSRRYDAGNYPGGYYWFHHLFVSDDVTGSVLIMRGVNILIAMVLLGSIGWLLPSRYRESLALTILVAWMPMGLYFVASNNPTSWALSGTLAYAAALFGALRTEGRRRWALLGLAAIGALVSCSARGDSAFFMLVISLAVLVGAPWTRRILPEACLALTASAVGVWIMQSTGQASALSSVSPSEEAIPLVMRLSSLVTSLPEYFAGFYGQRWGAGWFDIPFDGAPSTIAIGLVVACLLIGARRVGRRKALSALIVFGAIAGVPLVVSLQAGFSRVYQYQPRYMLPLLAILLFLWLAMSVKGGHVVGAQVWMIGIGSVIVNAYALRRVMERYTHGRLDLDHPVYSLDLSLRWWWSDFPLTPEYTWRVLVLVYAVAIASMALLVWRRPARPIAEPAAPTATAQAEPECREAAEAFVTRRSPGRHARVQADQRETTAPPGPATPGAAVATGAQGTRPPIDPLRRPSADPSAEGSDER</sequence>
<comment type="caution">
    <text evidence="3">The sequence shown here is derived from an EMBL/GenBank/DDBJ whole genome shotgun (WGS) entry which is preliminary data.</text>
</comment>
<keyword evidence="2" id="KW-0812">Transmembrane</keyword>
<feature type="compositionally biased region" description="Low complexity" evidence="1">
    <location>
        <begin position="583"/>
        <end position="595"/>
    </location>
</feature>
<name>A0A8H9HC84_9ACTO</name>
<protein>
    <recommendedName>
        <fullName evidence="5">DUF2142 domain-containing protein</fullName>
    </recommendedName>
</protein>
<organism evidence="3 4">
    <name type="scientific">Actinomyces gaoshouyii</name>
    <dbReference type="NCBI Taxonomy" id="1960083"/>
    <lineage>
        <taxon>Bacteria</taxon>
        <taxon>Bacillati</taxon>
        <taxon>Actinomycetota</taxon>
        <taxon>Actinomycetes</taxon>
        <taxon>Actinomycetales</taxon>
        <taxon>Actinomycetaceae</taxon>
        <taxon>Actinomyces</taxon>
    </lineage>
</organism>
<feature type="transmembrane region" description="Helical" evidence="2">
    <location>
        <begin position="293"/>
        <end position="311"/>
    </location>
</feature>
<evidence type="ECO:0000256" key="1">
    <source>
        <dbReference type="SAM" id="MobiDB-lite"/>
    </source>
</evidence>
<evidence type="ECO:0000313" key="4">
    <source>
        <dbReference type="Proteomes" id="UP000614239"/>
    </source>
</evidence>
<feature type="transmembrane region" description="Helical" evidence="2">
    <location>
        <begin position="447"/>
        <end position="467"/>
    </location>
</feature>
<evidence type="ECO:0000313" key="3">
    <source>
        <dbReference type="EMBL" id="GGO96136.1"/>
    </source>
</evidence>
<dbReference type="AlphaFoldDB" id="A0A8H9HC84"/>
<keyword evidence="2" id="KW-1133">Transmembrane helix</keyword>
<dbReference type="Proteomes" id="UP000614239">
    <property type="component" value="Unassembled WGS sequence"/>
</dbReference>
<feature type="transmembrane region" description="Helical" evidence="2">
    <location>
        <begin position="396"/>
        <end position="415"/>
    </location>
</feature>
<feature type="transmembrane region" description="Helical" evidence="2">
    <location>
        <begin position="256"/>
        <end position="287"/>
    </location>
</feature>
<feature type="transmembrane region" description="Helical" evidence="2">
    <location>
        <begin position="52"/>
        <end position="72"/>
    </location>
</feature>
<feature type="transmembrane region" description="Helical" evidence="2">
    <location>
        <begin position="421"/>
        <end position="440"/>
    </location>
</feature>
<keyword evidence="2" id="KW-0472">Membrane</keyword>
<dbReference type="EMBL" id="BMNJ01000002">
    <property type="protein sequence ID" value="GGO96136.1"/>
    <property type="molecule type" value="Genomic_DNA"/>
</dbReference>
<proteinExistence type="predicted"/>
<feature type="transmembrane region" description="Helical" evidence="2">
    <location>
        <begin position="175"/>
        <end position="196"/>
    </location>
</feature>
<feature type="transmembrane region" description="Helical" evidence="2">
    <location>
        <begin position="203"/>
        <end position="221"/>
    </location>
</feature>